<dbReference type="InterPro" id="IPR016181">
    <property type="entry name" value="Acyl_CoA_acyltransferase"/>
</dbReference>
<proteinExistence type="predicted"/>
<protein>
    <submittedName>
        <fullName evidence="4">GNAT family N-acetyltransferase</fullName>
    </submittedName>
</protein>
<dbReference type="InterPro" id="IPR000182">
    <property type="entry name" value="GNAT_dom"/>
</dbReference>
<dbReference type="PROSITE" id="PS51186">
    <property type="entry name" value="GNAT"/>
    <property type="match status" value="1"/>
</dbReference>
<dbReference type="PANTHER" id="PTHR13947:SF37">
    <property type="entry name" value="LD18367P"/>
    <property type="match status" value="1"/>
</dbReference>
<evidence type="ECO:0000259" key="3">
    <source>
        <dbReference type="PROSITE" id="PS51186"/>
    </source>
</evidence>
<evidence type="ECO:0000313" key="4">
    <source>
        <dbReference type="EMBL" id="QIM15260.1"/>
    </source>
</evidence>
<evidence type="ECO:0000313" key="5">
    <source>
        <dbReference type="Proteomes" id="UP000501387"/>
    </source>
</evidence>
<dbReference type="SUPFAM" id="SSF55729">
    <property type="entry name" value="Acyl-CoA N-acyltransferases (Nat)"/>
    <property type="match status" value="1"/>
</dbReference>
<dbReference type="CDD" id="cd04301">
    <property type="entry name" value="NAT_SF"/>
    <property type="match status" value="1"/>
</dbReference>
<dbReference type="InterPro" id="IPR050769">
    <property type="entry name" value="NAT_camello-type"/>
</dbReference>
<dbReference type="Proteomes" id="UP000501387">
    <property type="component" value="Chromosome"/>
</dbReference>
<dbReference type="PANTHER" id="PTHR13947">
    <property type="entry name" value="GNAT FAMILY N-ACETYLTRANSFERASE"/>
    <property type="match status" value="1"/>
</dbReference>
<dbReference type="EMBL" id="CP049934">
    <property type="protein sequence ID" value="QIM15260.1"/>
    <property type="molecule type" value="Genomic_DNA"/>
</dbReference>
<accession>A0A6G8FFQ7</accession>
<dbReference type="Pfam" id="PF00583">
    <property type="entry name" value="Acetyltransf_1"/>
    <property type="match status" value="1"/>
</dbReference>
<keyword evidence="1 4" id="KW-0808">Transferase</keyword>
<feature type="region of interest" description="Disordered" evidence="2">
    <location>
        <begin position="172"/>
        <end position="192"/>
    </location>
</feature>
<dbReference type="RefSeq" id="WP_166321285.1">
    <property type="nucleotide sequence ID" value="NZ_CP049934.1"/>
</dbReference>
<organism evidence="4 5">
    <name type="scientific">Leucobacter insecticola</name>
    <dbReference type="NCBI Taxonomy" id="2714934"/>
    <lineage>
        <taxon>Bacteria</taxon>
        <taxon>Bacillati</taxon>
        <taxon>Actinomycetota</taxon>
        <taxon>Actinomycetes</taxon>
        <taxon>Micrococcales</taxon>
        <taxon>Microbacteriaceae</taxon>
        <taxon>Leucobacter</taxon>
    </lineage>
</organism>
<name>A0A6G8FFQ7_9MICO</name>
<feature type="compositionally biased region" description="Basic and acidic residues" evidence="2">
    <location>
        <begin position="181"/>
        <end position="192"/>
    </location>
</feature>
<keyword evidence="5" id="KW-1185">Reference proteome</keyword>
<sequence>MSNSLMIRRVRPEEYAQVGALLRAAYEASYELDAEYLAEIEDVASRDAVAQVLVVEEDDRILGSVTVPHEGDRLQSDSAPGEMDMRLLGVSEEARGRGIGELLMRHCAKLARDRGAHRLVLHTGHFMEAAQRLYERLGFVRLPEREFTTQVDRGEVRIISYGLDLVPKSKPELDPLCENLDGPREEAQSVEA</sequence>
<dbReference type="AlphaFoldDB" id="A0A6G8FFQ7"/>
<feature type="domain" description="N-acetyltransferase" evidence="3">
    <location>
        <begin position="5"/>
        <end position="166"/>
    </location>
</feature>
<gene>
    <name evidence="4" type="ORF">G7067_00630</name>
</gene>
<evidence type="ECO:0000256" key="2">
    <source>
        <dbReference type="SAM" id="MobiDB-lite"/>
    </source>
</evidence>
<dbReference type="GO" id="GO:0008080">
    <property type="term" value="F:N-acetyltransferase activity"/>
    <property type="evidence" value="ECO:0007669"/>
    <property type="project" value="InterPro"/>
</dbReference>
<dbReference type="KEGG" id="lins:G7067_00630"/>
<dbReference type="Gene3D" id="3.40.630.30">
    <property type="match status" value="1"/>
</dbReference>
<evidence type="ECO:0000256" key="1">
    <source>
        <dbReference type="ARBA" id="ARBA00022679"/>
    </source>
</evidence>
<reference evidence="4 5" key="1">
    <citation type="submission" date="2020-03" db="EMBL/GenBank/DDBJ databases">
        <title>Leucobacter sp. nov., isolated from beetles.</title>
        <authorList>
            <person name="Hyun D.-W."/>
            <person name="Bae J.-W."/>
        </authorList>
    </citation>
    <scope>NUCLEOTIDE SEQUENCE [LARGE SCALE GENOMIC DNA]</scope>
    <source>
        <strain evidence="4 5">HDW9B</strain>
    </source>
</reference>